<evidence type="ECO:0000259" key="2">
    <source>
        <dbReference type="Pfam" id="PF01551"/>
    </source>
</evidence>
<feature type="domain" description="M23ase beta-sheet core" evidence="2">
    <location>
        <begin position="2343"/>
        <end position="2441"/>
    </location>
</feature>
<dbReference type="Pfam" id="PF01551">
    <property type="entry name" value="Peptidase_M23"/>
    <property type="match status" value="1"/>
</dbReference>
<dbReference type="Gene3D" id="2.70.70.10">
    <property type="entry name" value="Glucose Permease (Domain IIA)"/>
    <property type="match status" value="1"/>
</dbReference>
<dbReference type="HOGENOM" id="CLU_229060_0_0_12"/>
<dbReference type="Gene3D" id="2.130.10.130">
    <property type="entry name" value="Integrin alpha, N-terminal"/>
    <property type="match status" value="2"/>
</dbReference>
<dbReference type="STRING" id="869212.Turpa_0797"/>
<dbReference type="InterPro" id="IPR022385">
    <property type="entry name" value="Rhs_assc_core"/>
</dbReference>
<dbReference type="NCBIfam" id="TIGR03696">
    <property type="entry name" value="Rhs_assc_core"/>
    <property type="match status" value="1"/>
</dbReference>
<dbReference type="PANTHER" id="PTHR32305:SF15">
    <property type="entry name" value="PROTEIN RHSA-RELATED"/>
    <property type="match status" value="1"/>
</dbReference>
<keyword evidence="1" id="KW-0472">Membrane</keyword>
<keyword evidence="1" id="KW-1133">Transmembrane helix</keyword>
<feature type="transmembrane region" description="Helical" evidence="1">
    <location>
        <begin position="2178"/>
        <end position="2201"/>
    </location>
</feature>
<gene>
    <name evidence="3" type="ordered locus">Turpa_0797</name>
</gene>
<feature type="transmembrane region" description="Helical" evidence="1">
    <location>
        <begin position="1933"/>
        <end position="1953"/>
    </location>
</feature>
<organism evidence="3 4">
    <name type="scientific">Turneriella parva (strain ATCC BAA-1111 / DSM 21527 / NCTC 11395 / H)</name>
    <name type="common">Leptospira parva</name>
    <dbReference type="NCBI Taxonomy" id="869212"/>
    <lineage>
        <taxon>Bacteria</taxon>
        <taxon>Pseudomonadati</taxon>
        <taxon>Spirochaetota</taxon>
        <taxon>Spirochaetia</taxon>
        <taxon>Leptospirales</taxon>
        <taxon>Leptospiraceae</taxon>
        <taxon>Turneriella</taxon>
    </lineage>
</organism>
<dbReference type="InterPro" id="IPR011055">
    <property type="entry name" value="Dup_hybrid_motif"/>
</dbReference>
<evidence type="ECO:0000313" key="3">
    <source>
        <dbReference type="EMBL" id="AFM11448.1"/>
    </source>
</evidence>
<name>I4B2E1_TURPD</name>
<dbReference type="SUPFAM" id="SSF69318">
    <property type="entry name" value="Integrin alpha N-terminal domain"/>
    <property type="match status" value="2"/>
</dbReference>
<dbReference type="Gene3D" id="2.180.10.10">
    <property type="entry name" value="RHS repeat-associated core"/>
    <property type="match status" value="2"/>
</dbReference>
<feature type="transmembrane region" description="Helical" evidence="1">
    <location>
        <begin position="2243"/>
        <end position="2264"/>
    </location>
</feature>
<dbReference type="InterPro" id="IPR028994">
    <property type="entry name" value="Integrin_alpha_N"/>
</dbReference>
<proteinExistence type="predicted"/>
<sequence>MGLNILSRVAITRWRIVTAIFTLSTTQAFSIVTPNGTFTHTIPIVMPPALDGVGPTDLALTYNSANSASSIAGVGWALSGVPMIGRARGMQYLGSDDYHLAGTKLRKVNNSSYTLPGQTFTPLFTDCGRIETEPCSWVGAAENGSQVFFGSSSNSRVEAQGKNAYRIWAADKIANASGLFYTIQYLESGGEIYPERITYTYSPNSQLYKYVDFEYENLSEPQVVYSDGAPVTIRKRLKTIEVKLDRYCADLWVTTFCFGGNSFRRYSFSYAKSQGTGRDLLTAIEVRDEDDNLLPNSAVFTYSGAAVTATYQTWPAGTTEHMYNGGGSMRSYAVMSGDFNGDGITDLATIHKPQVANGWASWIALEISTKNGFRSEVWQSQAVQQMFASGGGLGHYAIVPGDFNGDGRTDFSVARKSSIGPGDIWYRAIITEYSTGTGFTTVIANNPVGKLMYDTGGETWDYRFLPADIDKNGTTDIVVIAATISPPPGWYWNGLACNVTGSIANMFISGGLMSQCPDITTSFWADNFLILRSGYGEGLGHAELWRSGAARHIYNGGGNIADYKILPVDINADGFTDIVIAKRGGGGWSTWFAVEKSTGAGFASETWPTPTASVIAQGSGDFMLLPGDFNGDGRIDIATIQQVNTVDYSNCTQQNQCTIPNLDFSSAKNIRVDLNTGTGFISQAWAAETPALMARAGNGLDFYKVLPIDYNLDGKTDLVFARSGGLGAHIEPWNGNLHVEFSTGASFTHKAQTSQLTQTMTSGGLGAEFELLAGDLNADSMPDLLIISKNRLPHSGHAGLDLSAGPVPDQMTSSQSLYGIREEISYRVSTSMPDAHRPKVGTYSNPYRLWPAPQNLVTEHKLLANRLLQSHSAYEYRYAKAYIERTSATRYLGFAETTEHDRLRGRRKEIQWFQEPGYALKPKAVAIYSTSGKLLQLDTYSPPLWLLEHWQQLHPTEELPEMSSALTAVTQTIGDSPYLTIKSVEPVPTSFELENPKTRLFFHRDGEIRYKSIVAYQDNHVTSKMTQPIEDSDAQLRPSRFSDFSAINETLDWRQIIVPSDGRPFERVAYAFNSGPFDKPRTISRSLGRFVPLNGSGTISRNIATQYLYNSAGQISTEYSLNTGASKHIYYDMQYGQFPLSTTECGSRDQENQPGNCIASSSAYDPRFGKVIFTGNYDHGFATTKYDTQGRSVEELRYDNHGRILRKATTTYNEDSEGKTLKVCQYFGASFEQVSCNLTRTDIMGREMLRVSPAAQGAENSQTYSAVKIEYDTLFRKSRESLPFFSDQEGNGSPTAWLVYEYDEQDRIISVRAANGSTTRMEYNQPFESCEGESYCTPPLGVASRVTTIEPNGKRKDIYKNAQGKPLRIVDGARSASPLVTTFDYFENGKIKTIRSPQDTITYEYDHLAGLVTKISSQKNGIESLEYDYVGAALGETGKGGFMKPSRIARYGFGQTPNAGIGTTFEYDDWGRIKEKRDYIGPDNIGGFTEQTTFAYGETASTYGANRLTSVSHLTRTNGSFWQDKPSLVEGSNTIKKRFHYDALGNTVGTVVDIFDNISNLSNALPYHAITTTDFDELGRKKSVTYPDMAVSEFQYAGATSLVTAINHEGIAIAHYSDYNPAGKFTRSQLANGVKHEYAFDAQTQMLSHLKVFSAGNQILADLGYLFDGHGNLTQITDSVMPEASYTYAYDIHNRLKTAARGDGEHFSYAFDNLGNLTQKEYTRNVYAPNTTHLVRSDIASPTAEAMTITATHDDQGNLIRKTSNALSQNFIYNGHNMLAYAEETAGKFAGQAVQFLYDETGQRYKKILLPRCTGGPENFQCPRTADNPRVETYYFGGIEVRQLAKYDAQGNQPEWTTQKQRFIFGPSGDRLAMVVDEVKGGMLAMTSDARFYVAQANLANMNTMSGLAQFTGYLAVAYTLEAKTFILANKRLLMLVALAICLAVFFILMLHYERDAFGAARRTLALAFASAFLTANCARTNPALQAPGYASLDEGAVMSELLAGVPPGMHFYHQNHLQSAVLITDSRGDEEMRIHYLPFGEIDQNLTGKLNLETGELEKSTAQVAMGSVAARYTDQTLDYEVGLMYYNARYYDPQLGVFTSADSVIPDGGDPMAYNRHAYVRGNPIMYNDPTGHWWFVPFLIGAIIGGIAAGTGGNFAGWVNRTVEFNWGAAVKGALAGGLAAVTGAWVTTAVAAAAPLAAQGTYALAVTQGMTAGYAAGFVGGAANAWLNEASFWDGIAQGMVGGSIGLFSGLVLASVAYGWDAMRAKDYAANLTELDELQAQMNLREGYELCASERAGCGMVSLDDVEWAPIYENSNGPTKLPFKKSQITFKYADPDYPSHRGIDYGKPTGVPVPSTTDGQGFIGVSERYGLHLRVVHARGESMYAHLSQVNVQHGARVSMNQVIGRTGNTGWDFVSNVRVGRHLHYGVRIRGVLVNPAP</sequence>
<feature type="transmembrane region" description="Helical" evidence="1">
    <location>
        <begin position="2136"/>
        <end position="2158"/>
    </location>
</feature>
<dbReference type="InterPro" id="IPR016047">
    <property type="entry name" value="M23ase_b-sheet_dom"/>
</dbReference>
<keyword evidence="4" id="KW-1185">Reference proteome</keyword>
<feature type="transmembrane region" description="Helical" evidence="1">
    <location>
        <begin position="2213"/>
        <end position="2231"/>
    </location>
</feature>
<reference evidence="3 4" key="1">
    <citation type="submission" date="2012-06" db="EMBL/GenBank/DDBJ databases">
        <title>The complete chromosome of genome of Turneriella parva DSM 21527.</title>
        <authorList>
            <consortium name="US DOE Joint Genome Institute (JGI-PGF)"/>
            <person name="Lucas S."/>
            <person name="Han J."/>
            <person name="Lapidus A."/>
            <person name="Bruce D."/>
            <person name="Goodwin L."/>
            <person name="Pitluck S."/>
            <person name="Peters L."/>
            <person name="Kyrpides N."/>
            <person name="Mavromatis K."/>
            <person name="Ivanova N."/>
            <person name="Mikhailova N."/>
            <person name="Chertkov O."/>
            <person name="Detter J.C."/>
            <person name="Tapia R."/>
            <person name="Han C."/>
            <person name="Land M."/>
            <person name="Hauser L."/>
            <person name="Markowitz V."/>
            <person name="Cheng J.-F."/>
            <person name="Hugenholtz P."/>
            <person name="Woyke T."/>
            <person name="Wu D."/>
            <person name="Gronow S."/>
            <person name="Wellnitz S."/>
            <person name="Brambilla E."/>
            <person name="Klenk H.-P."/>
            <person name="Eisen J.A."/>
        </authorList>
    </citation>
    <scope>NUCLEOTIDE SEQUENCE [LARGE SCALE GENOMIC DNA]</scope>
    <source>
        <strain evidence="4">ATCC BAA-1111 / DSM 21527 / NCTC 11395 / H</strain>
    </source>
</reference>
<keyword evidence="1" id="KW-0812">Transmembrane</keyword>
<accession>I4B2E1</accession>
<evidence type="ECO:0000256" key="1">
    <source>
        <dbReference type="SAM" id="Phobius"/>
    </source>
</evidence>
<protein>
    <submittedName>
        <fullName evidence="3">RHS repeat-associated core domain-containing protein</fullName>
    </submittedName>
</protein>
<dbReference type="InterPro" id="IPR050708">
    <property type="entry name" value="T6SS_VgrG/RHS"/>
</dbReference>
<dbReference type="CDD" id="cd12797">
    <property type="entry name" value="M23_peptidase"/>
    <property type="match status" value="1"/>
</dbReference>
<dbReference type="SUPFAM" id="SSF51261">
    <property type="entry name" value="Duplicated hybrid motif"/>
    <property type="match status" value="1"/>
</dbReference>
<evidence type="ECO:0000313" key="4">
    <source>
        <dbReference type="Proteomes" id="UP000006048"/>
    </source>
</evidence>
<dbReference type="PANTHER" id="PTHR32305">
    <property type="match status" value="1"/>
</dbReference>
<dbReference type="Proteomes" id="UP000006048">
    <property type="component" value="Chromosome"/>
</dbReference>
<dbReference type="KEGG" id="tpx:Turpa_0797"/>
<dbReference type="EMBL" id="CP002959">
    <property type="protein sequence ID" value="AFM11448.1"/>
    <property type="molecule type" value="Genomic_DNA"/>
</dbReference>